<evidence type="ECO:0000259" key="8">
    <source>
        <dbReference type="SMART" id="SM00382"/>
    </source>
</evidence>
<dbReference type="GO" id="GO:0006952">
    <property type="term" value="P:defense response"/>
    <property type="evidence" value="ECO:0007669"/>
    <property type="project" value="UniProtKB-KW"/>
</dbReference>
<evidence type="ECO:0000256" key="5">
    <source>
        <dbReference type="ARBA" id="ARBA00022821"/>
    </source>
</evidence>
<keyword evidence="7" id="KW-0175">Coiled coil</keyword>
<dbReference type="Gene3D" id="1.10.10.10">
    <property type="entry name" value="Winged helix-like DNA-binding domain superfamily/Winged helix DNA-binding domain"/>
    <property type="match status" value="1"/>
</dbReference>
<dbReference type="InterPro" id="IPR050905">
    <property type="entry name" value="Plant_NBS-LRR"/>
</dbReference>
<dbReference type="Gene3D" id="1.10.8.430">
    <property type="entry name" value="Helical domain of apoptotic protease-activating factors"/>
    <property type="match status" value="1"/>
</dbReference>
<dbReference type="SUPFAM" id="SSF52058">
    <property type="entry name" value="L domain-like"/>
    <property type="match status" value="1"/>
</dbReference>
<dbReference type="PANTHER" id="PTHR33463">
    <property type="entry name" value="NB-ARC DOMAIN-CONTAINING PROTEIN-RELATED"/>
    <property type="match status" value="1"/>
</dbReference>
<evidence type="ECO:0000256" key="1">
    <source>
        <dbReference type="ARBA" id="ARBA00008894"/>
    </source>
</evidence>
<keyword evidence="6" id="KW-0067">ATP-binding</keyword>
<evidence type="ECO:0000256" key="3">
    <source>
        <dbReference type="ARBA" id="ARBA00022737"/>
    </source>
</evidence>
<dbReference type="InterPro" id="IPR003593">
    <property type="entry name" value="AAA+_ATPase"/>
</dbReference>
<dbReference type="Pfam" id="PF23247">
    <property type="entry name" value="LRR_RPS2"/>
    <property type="match status" value="1"/>
</dbReference>
<dbReference type="Pfam" id="PF00931">
    <property type="entry name" value="NB-ARC"/>
    <property type="match status" value="1"/>
</dbReference>
<sequence>MASLEGIIFEASAYATTFIISNFSTLRNFHRNIKSLHDEIQKLSRQKKDIKENIDIARMEGKSPTARVIGWLERVETIECQVQKILEAGQIDGCILFSKYKLSRRAEKKCNEVKHLINSCSFSMVTANRKYPIKPVERLPAPLLAGHKAEEMLEQLMKFLNDEQITRVAIWGMGGVGKTTLAMNLNNKLECSSMEEPFDVVIWITVSKDLNLRRIQSEIACRLNLELDAEESTERRAYILRNRLSSSKKVLLILDDLWEKIDLNILGTPQGEGQANCKVVLTTRLLDVCREMMTSVDFKVDVLGEEEAWELFAEYAGDVVELENINPLARAIARECSGLPLAIKTMGKSMCRKKMIQLWKNTLHQLKRSTLHSGDIEKEVYRPLKLSYSSLPKIAQWCFLYCSLYPENFSMKVSELIHCWTADGLIDENQTQDESFNNGIALIETLKDSCMLEEGDGLGTVKIHGVLRDVAIWISLNEKESGFFCKPSSGLQVLPEKLQNSFKRVSFMNNNISRLPSRLPGCFSLSVLFLQGNPLEKIPNGFFREVRTLRALNLSRTHITTLPRSVLQLGELRALLLRDCCYLEMLPQLGVLNKLRVLDLQGTRVRELPREMGTLTNLRELNLSHTQHLENIEAGSISGLSSLEILDMSFSAYKWDVKRNGGEGATFDELLSLERLSVLHIRLDTIDCLPLDSAWLIRLKEFNIRISPSRCDSNCLPAKYDEKRVILRGVNLLEIGLEGLYSNASALELVICGGICGLSDIVGKRSLCGMPNLKSLTISNCDSITSLLDWERSLKSTLPNLEHLTLSHLKSLSTMLDGMVQRGCLGRLKTIEVVGCPRLKKLISFALFRLVQNLEEIKVRDCRRMWQIIAAIDSSEMLPKLKIIELRDMASLRSICQRALAWPVLESIEVSNCPKLQQLPLLPCNASTIKEIRGDLRWWNNLKWKGSRDRLSFQQRFQACADTTILAREADG</sequence>
<gene>
    <name evidence="9" type="ORF">FEM48_Zijuj01G0221300</name>
</gene>
<dbReference type="SUPFAM" id="SSF52540">
    <property type="entry name" value="P-loop containing nucleoside triphosphate hydrolases"/>
    <property type="match status" value="1"/>
</dbReference>
<keyword evidence="4" id="KW-0547">Nucleotide-binding</keyword>
<dbReference type="GO" id="GO:0005524">
    <property type="term" value="F:ATP binding"/>
    <property type="evidence" value="ECO:0007669"/>
    <property type="project" value="UniProtKB-KW"/>
</dbReference>
<evidence type="ECO:0000313" key="9">
    <source>
        <dbReference type="EMBL" id="KAH7546629.1"/>
    </source>
</evidence>
<evidence type="ECO:0000256" key="4">
    <source>
        <dbReference type="ARBA" id="ARBA00022741"/>
    </source>
</evidence>
<dbReference type="InterPro" id="IPR042197">
    <property type="entry name" value="Apaf_helical"/>
</dbReference>
<comment type="similarity">
    <text evidence="1">Belongs to the disease resistance NB-LRR family.</text>
</comment>
<dbReference type="AlphaFoldDB" id="A0A978W3U5"/>
<dbReference type="Pfam" id="PF23559">
    <property type="entry name" value="WHD_DRP"/>
    <property type="match status" value="1"/>
</dbReference>
<feature type="coiled-coil region" evidence="7">
    <location>
        <begin position="26"/>
        <end position="60"/>
    </location>
</feature>
<protein>
    <recommendedName>
        <fullName evidence="8">AAA+ ATPase domain-containing protein</fullName>
    </recommendedName>
</protein>
<dbReference type="SMART" id="SM00382">
    <property type="entry name" value="AAA"/>
    <property type="match status" value="1"/>
</dbReference>
<dbReference type="FunFam" id="3.40.50.300:FF:001091">
    <property type="entry name" value="Probable disease resistance protein At1g61300"/>
    <property type="match status" value="1"/>
</dbReference>
<proteinExistence type="inferred from homology"/>
<dbReference type="InterPro" id="IPR058922">
    <property type="entry name" value="WHD_DRP"/>
</dbReference>
<evidence type="ECO:0000256" key="7">
    <source>
        <dbReference type="SAM" id="Coils"/>
    </source>
</evidence>
<name>A0A978W3U5_ZIZJJ</name>
<dbReference type="FunFam" id="1.10.10.10:FF:000322">
    <property type="entry name" value="Probable disease resistance protein At1g63360"/>
    <property type="match status" value="1"/>
</dbReference>
<dbReference type="Proteomes" id="UP000813462">
    <property type="component" value="Unassembled WGS sequence"/>
</dbReference>
<feature type="domain" description="AAA+ ATPase" evidence="8">
    <location>
        <begin position="164"/>
        <end position="306"/>
    </location>
</feature>
<reference evidence="9" key="1">
    <citation type="journal article" date="2021" name="Front. Plant Sci.">
        <title>Chromosome-Scale Genome Assembly for Chinese Sour Jujube and Insights Into Its Genome Evolution and Domestication Signature.</title>
        <authorList>
            <person name="Shen L.-Y."/>
            <person name="Luo H."/>
            <person name="Wang X.-L."/>
            <person name="Wang X.-M."/>
            <person name="Qiu X.-J."/>
            <person name="Liu H."/>
            <person name="Zhou S.-S."/>
            <person name="Jia K.-H."/>
            <person name="Nie S."/>
            <person name="Bao Y.-T."/>
            <person name="Zhang R.-G."/>
            <person name="Yun Q.-Z."/>
            <person name="Chai Y.-H."/>
            <person name="Lu J.-Y."/>
            <person name="Li Y."/>
            <person name="Zhao S.-W."/>
            <person name="Mao J.-F."/>
            <person name="Jia S.-G."/>
            <person name="Mao Y.-M."/>
        </authorList>
    </citation>
    <scope>NUCLEOTIDE SEQUENCE</scope>
    <source>
        <strain evidence="9">AT0</strain>
        <tissue evidence="9">Leaf</tissue>
    </source>
</reference>
<dbReference type="InterPro" id="IPR002182">
    <property type="entry name" value="NB-ARC"/>
</dbReference>
<dbReference type="Gene3D" id="3.40.50.300">
    <property type="entry name" value="P-loop containing nucleotide triphosphate hydrolases"/>
    <property type="match status" value="1"/>
</dbReference>
<keyword evidence="2" id="KW-0433">Leucine-rich repeat</keyword>
<keyword evidence="3" id="KW-0677">Repeat</keyword>
<comment type="caution">
    <text evidence="9">The sequence shown here is derived from an EMBL/GenBank/DDBJ whole genome shotgun (WGS) entry which is preliminary data.</text>
</comment>
<dbReference type="InterPro" id="IPR032675">
    <property type="entry name" value="LRR_dom_sf"/>
</dbReference>
<dbReference type="FunFam" id="1.10.8.430:FF:000003">
    <property type="entry name" value="Probable disease resistance protein At5g66910"/>
    <property type="match status" value="1"/>
</dbReference>
<evidence type="ECO:0000313" key="10">
    <source>
        <dbReference type="Proteomes" id="UP000813462"/>
    </source>
</evidence>
<keyword evidence="5" id="KW-0611">Plant defense</keyword>
<dbReference type="SMART" id="SM00369">
    <property type="entry name" value="LRR_TYP"/>
    <property type="match status" value="3"/>
</dbReference>
<dbReference type="InterPro" id="IPR055414">
    <property type="entry name" value="LRR_R13L4/SHOC2-like"/>
</dbReference>
<organism evidence="9 10">
    <name type="scientific">Ziziphus jujuba var. spinosa</name>
    <dbReference type="NCBI Taxonomy" id="714518"/>
    <lineage>
        <taxon>Eukaryota</taxon>
        <taxon>Viridiplantae</taxon>
        <taxon>Streptophyta</taxon>
        <taxon>Embryophyta</taxon>
        <taxon>Tracheophyta</taxon>
        <taxon>Spermatophyta</taxon>
        <taxon>Magnoliopsida</taxon>
        <taxon>eudicotyledons</taxon>
        <taxon>Gunneridae</taxon>
        <taxon>Pentapetalae</taxon>
        <taxon>rosids</taxon>
        <taxon>fabids</taxon>
        <taxon>Rosales</taxon>
        <taxon>Rhamnaceae</taxon>
        <taxon>Paliureae</taxon>
        <taxon>Ziziphus</taxon>
    </lineage>
</organism>
<dbReference type="InterPro" id="IPR036388">
    <property type="entry name" value="WH-like_DNA-bd_sf"/>
</dbReference>
<accession>A0A978W3U5</accession>
<dbReference type="InterPro" id="IPR003591">
    <property type="entry name" value="Leu-rich_rpt_typical-subtyp"/>
</dbReference>
<dbReference type="InterPro" id="IPR057135">
    <property type="entry name" value="At4g27190-like_LRR"/>
</dbReference>
<evidence type="ECO:0000256" key="6">
    <source>
        <dbReference type="ARBA" id="ARBA00022840"/>
    </source>
</evidence>
<evidence type="ECO:0000256" key="2">
    <source>
        <dbReference type="ARBA" id="ARBA00022614"/>
    </source>
</evidence>
<dbReference type="Gene3D" id="3.80.10.10">
    <property type="entry name" value="Ribonuclease Inhibitor"/>
    <property type="match status" value="3"/>
</dbReference>
<dbReference type="PANTHER" id="PTHR33463:SF202">
    <property type="entry name" value="NB-ARC DOMAIN-CONTAINING PROTEIN"/>
    <property type="match status" value="1"/>
</dbReference>
<dbReference type="InterPro" id="IPR027417">
    <property type="entry name" value="P-loop_NTPase"/>
</dbReference>
<dbReference type="GO" id="GO:0043531">
    <property type="term" value="F:ADP binding"/>
    <property type="evidence" value="ECO:0007669"/>
    <property type="project" value="InterPro"/>
</dbReference>
<dbReference type="Pfam" id="PF23598">
    <property type="entry name" value="LRR_14"/>
    <property type="match status" value="1"/>
</dbReference>
<dbReference type="PRINTS" id="PR00364">
    <property type="entry name" value="DISEASERSIST"/>
</dbReference>
<dbReference type="EMBL" id="JAEACU010000001">
    <property type="protein sequence ID" value="KAH7546629.1"/>
    <property type="molecule type" value="Genomic_DNA"/>
</dbReference>